<keyword evidence="3" id="KW-1185">Reference proteome</keyword>
<evidence type="ECO:0000313" key="2">
    <source>
        <dbReference type="EMBL" id="OAD51910.1"/>
    </source>
</evidence>
<keyword evidence="1" id="KW-0812">Transmembrane</keyword>
<sequence>MSLYIKMNKWAPKLTIIFQLTIWSIVGIILLQKGAISLCERTKAQNDTINIQEKFTTWNEDKLFTEINITENRLKIINFRIESQRKNVTIDHSNTTSKKQWPRDLYTSHTTSSIGNGISKIISMIKDQTAIRHDYEARNVYAIQTSSIHSNNKNEVEKINHKKNVIIPLAFNEDSYGRENTMINNSTSSVSFEFKDFGSTNFIRLNERNLFEHENNEISYKDVGNNKSETKSQRLPINRVGTAIAIIMLAIGVVMLLLGPLIIIIRTFNNRRRTRKILKSRCYNDQPPTYEEATLMDQAPKYSTLHLDKILDSS</sequence>
<gene>
    <name evidence="2" type="ORF">WN48_03825</name>
</gene>
<keyword evidence="1" id="KW-0472">Membrane</keyword>
<feature type="transmembrane region" description="Helical" evidence="1">
    <location>
        <begin position="240"/>
        <end position="265"/>
    </location>
</feature>
<evidence type="ECO:0000256" key="1">
    <source>
        <dbReference type="SAM" id="Phobius"/>
    </source>
</evidence>
<organism evidence="2 3">
    <name type="scientific">Eufriesea mexicana</name>
    <dbReference type="NCBI Taxonomy" id="516756"/>
    <lineage>
        <taxon>Eukaryota</taxon>
        <taxon>Metazoa</taxon>
        <taxon>Ecdysozoa</taxon>
        <taxon>Arthropoda</taxon>
        <taxon>Hexapoda</taxon>
        <taxon>Insecta</taxon>
        <taxon>Pterygota</taxon>
        <taxon>Neoptera</taxon>
        <taxon>Endopterygota</taxon>
        <taxon>Hymenoptera</taxon>
        <taxon>Apocrita</taxon>
        <taxon>Aculeata</taxon>
        <taxon>Apoidea</taxon>
        <taxon>Anthophila</taxon>
        <taxon>Apidae</taxon>
        <taxon>Eufriesea</taxon>
    </lineage>
</organism>
<keyword evidence="1" id="KW-1133">Transmembrane helix</keyword>
<protein>
    <submittedName>
        <fullName evidence="2">Uncharacterized protein</fullName>
    </submittedName>
</protein>
<reference evidence="2 3" key="1">
    <citation type="submission" date="2015-07" db="EMBL/GenBank/DDBJ databases">
        <title>The genome of Eufriesea mexicana.</title>
        <authorList>
            <person name="Pan H."/>
            <person name="Kapheim K."/>
        </authorList>
    </citation>
    <scope>NUCLEOTIDE SEQUENCE [LARGE SCALE GENOMIC DNA]</scope>
    <source>
        <strain evidence="2">0111107269</strain>
        <tissue evidence="2">Whole body</tissue>
    </source>
</reference>
<name>A0A310SET6_9HYME</name>
<dbReference type="Proteomes" id="UP000250275">
    <property type="component" value="Unassembled WGS sequence"/>
</dbReference>
<dbReference type="OrthoDB" id="8196450at2759"/>
<dbReference type="EMBL" id="KQ780658">
    <property type="protein sequence ID" value="OAD51910.1"/>
    <property type="molecule type" value="Genomic_DNA"/>
</dbReference>
<proteinExistence type="predicted"/>
<feature type="non-terminal residue" evidence="2">
    <location>
        <position position="314"/>
    </location>
</feature>
<dbReference type="AlphaFoldDB" id="A0A310SET6"/>
<accession>A0A310SET6</accession>
<evidence type="ECO:0000313" key="3">
    <source>
        <dbReference type="Proteomes" id="UP000250275"/>
    </source>
</evidence>